<dbReference type="InterPro" id="IPR011053">
    <property type="entry name" value="Single_hybrid_motif"/>
</dbReference>
<keyword evidence="7" id="KW-0450">Lipoyl</keyword>
<dbReference type="GO" id="GO:0006099">
    <property type="term" value="P:tricarboxylic acid cycle"/>
    <property type="evidence" value="ECO:0007669"/>
    <property type="project" value="UniProtKB-UniRule"/>
</dbReference>
<comment type="similarity">
    <text evidence="4">Belongs to the 2-oxoacid dehydrogenase family.</text>
</comment>
<dbReference type="InterPro" id="IPR001078">
    <property type="entry name" value="2-oxoacid_DH_actylTfrase"/>
</dbReference>
<accession>A0A5E6MFQ3</accession>
<dbReference type="GO" id="GO:0004149">
    <property type="term" value="F:dihydrolipoyllysine-residue succinyltransferase activity"/>
    <property type="evidence" value="ECO:0007669"/>
    <property type="project" value="UniProtKB-UniRule"/>
</dbReference>
<gene>
    <name evidence="13" type="primary">DLST</name>
    <name evidence="13" type="synonym">sucB</name>
    <name evidence="13" type="ORF">MAMT_01546</name>
</gene>
<comment type="catalytic activity">
    <reaction evidence="9">
        <text>N(6)-[(R)-dihydrolipoyl]-L-lysyl-[protein] + succinyl-CoA = N(6)-[(R)-S(8)-succinyldihydrolipoyl]-L-lysyl-[protein] + CoA</text>
        <dbReference type="Rhea" id="RHEA:15213"/>
        <dbReference type="Rhea" id="RHEA-COMP:10475"/>
        <dbReference type="Rhea" id="RHEA-COMP:20092"/>
        <dbReference type="ChEBI" id="CHEBI:57287"/>
        <dbReference type="ChEBI" id="CHEBI:57292"/>
        <dbReference type="ChEBI" id="CHEBI:83100"/>
        <dbReference type="ChEBI" id="CHEBI:83120"/>
        <dbReference type="EC" id="2.3.1.61"/>
    </reaction>
</comment>
<evidence type="ECO:0000256" key="11">
    <source>
        <dbReference type="SAM" id="MobiDB-lite"/>
    </source>
</evidence>
<dbReference type="GO" id="GO:0045252">
    <property type="term" value="C:oxoglutarate dehydrogenase complex"/>
    <property type="evidence" value="ECO:0007669"/>
    <property type="project" value="UniProtKB-UniRule"/>
</dbReference>
<dbReference type="PANTHER" id="PTHR43416:SF5">
    <property type="entry name" value="DIHYDROLIPOYLLYSINE-RESIDUE SUCCINYLTRANSFERASE COMPONENT OF 2-OXOGLUTARATE DEHYDROGENASE COMPLEX, MITOCHONDRIAL"/>
    <property type="match status" value="1"/>
</dbReference>
<feature type="compositionally biased region" description="Basic and acidic residues" evidence="11">
    <location>
        <begin position="142"/>
        <end position="161"/>
    </location>
</feature>
<dbReference type="Proteomes" id="UP000334923">
    <property type="component" value="Unassembled WGS sequence"/>
</dbReference>
<evidence type="ECO:0000256" key="4">
    <source>
        <dbReference type="ARBA" id="ARBA00007317"/>
    </source>
</evidence>
<evidence type="ECO:0000256" key="3">
    <source>
        <dbReference type="ARBA" id="ARBA00005145"/>
    </source>
</evidence>
<evidence type="ECO:0000256" key="6">
    <source>
        <dbReference type="ARBA" id="ARBA00022679"/>
    </source>
</evidence>
<dbReference type="GO" id="GO:0005829">
    <property type="term" value="C:cytosol"/>
    <property type="evidence" value="ECO:0007669"/>
    <property type="project" value="TreeGrafter"/>
</dbReference>
<dbReference type="PANTHER" id="PTHR43416">
    <property type="entry name" value="DIHYDROLIPOYLLYSINE-RESIDUE SUCCINYLTRANSFERASE COMPONENT OF 2-OXOGLUTARATE DEHYDROGENASE COMPLEX, MITOCHONDRIAL-RELATED"/>
    <property type="match status" value="1"/>
</dbReference>
<dbReference type="AlphaFoldDB" id="A0A5E6MFQ3"/>
<protein>
    <recommendedName>
        <fullName evidence="10">Dihydrolipoyllysine-residue succinyltransferase</fullName>
        <ecNumber evidence="10">2.3.1.61</ecNumber>
    </recommendedName>
</protein>
<comment type="function">
    <text evidence="2">E2 component of the 2-oxoglutarate dehydrogenase (OGDH) complex which catalyzes the second step in the conversion of 2-oxoglutarate to succinyl-CoA and CO(2).</text>
</comment>
<keyword evidence="8 13" id="KW-0012">Acyltransferase</keyword>
<evidence type="ECO:0000313" key="14">
    <source>
        <dbReference type="Proteomes" id="UP000334923"/>
    </source>
</evidence>
<dbReference type="GO" id="GO:0033512">
    <property type="term" value="P:L-lysine catabolic process to acetyl-CoA via saccharopine"/>
    <property type="evidence" value="ECO:0007669"/>
    <property type="project" value="UniProtKB-UniPathway"/>
</dbReference>
<comment type="cofactor">
    <cofactor evidence="1">
        <name>(R)-lipoate</name>
        <dbReference type="ChEBI" id="CHEBI:83088"/>
    </cofactor>
</comment>
<reference evidence="13 14" key="1">
    <citation type="submission" date="2019-09" db="EMBL/GenBank/DDBJ databases">
        <authorList>
            <person name="Cremers G."/>
        </authorList>
    </citation>
    <scope>NUCLEOTIDE SEQUENCE [LARGE SCALE GENOMIC DNA]</scope>
    <source>
        <strain evidence="13">4A</strain>
    </source>
</reference>
<feature type="compositionally biased region" description="Basic and acidic residues" evidence="11">
    <location>
        <begin position="115"/>
        <end position="124"/>
    </location>
</feature>
<dbReference type="OrthoDB" id="9805770at2"/>
<keyword evidence="5" id="KW-0816">Tricarboxylic acid cycle</keyword>
<dbReference type="Gene3D" id="2.40.50.100">
    <property type="match status" value="1"/>
</dbReference>
<sequence>MGVEVKMPFLGESIQGGILGKWLKAKGDSVEPGDALGEIETEKITSEIYAEVAGSFIPLVDPGTQVEVGQVVARIEEGQEAQRVIRPSAAPADQPQPMPAKARPAAPPDVVSPPEAERAEEKPRLIPSAPLRPIRSPKGGRVLREEEWERFDSSEADRSIRQEAPARPQRREPMSPIRLKIAERLLSAHQNTAHLTTFNEADLTAVKELRERYGERFEKRHGVRLGFMAFFVRAVVEALRQVPQVGAQIDGSDLVYPDRYDVGIAISTDRGLIVPVLRDAENKGFAEVERAIRDFAERARSGKLTLPELEGGCFTITNGGVFGSLFSTPILNPPQSAILGMHAIQDRPVAIRGNVEIRPMMHLALTYDHRVIDGREAVSFLVQIKAFLENPGIVLFDL</sequence>
<dbReference type="PROSITE" id="PS00189">
    <property type="entry name" value="LIPOYL"/>
    <property type="match status" value="1"/>
</dbReference>
<feature type="compositionally biased region" description="Low complexity" evidence="11">
    <location>
        <begin position="87"/>
        <end position="104"/>
    </location>
</feature>
<feature type="region of interest" description="Disordered" evidence="11">
    <location>
        <begin position="87"/>
        <end position="176"/>
    </location>
</feature>
<proteinExistence type="inferred from homology"/>
<dbReference type="RefSeq" id="WP_142660377.1">
    <property type="nucleotide sequence ID" value="NZ_CABFVA020000080.1"/>
</dbReference>
<dbReference type="NCBIfam" id="NF004309">
    <property type="entry name" value="PRK05704.1"/>
    <property type="match status" value="1"/>
</dbReference>
<dbReference type="InterPro" id="IPR003016">
    <property type="entry name" value="2-oxoA_DH_lipoyl-BS"/>
</dbReference>
<dbReference type="InterPro" id="IPR050537">
    <property type="entry name" value="2-oxoacid_dehydrogenase"/>
</dbReference>
<dbReference type="UniPathway" id="UPA00868">
    <property type="reaction ID" value="UER00840"/>
</dbReference>
<dbReference type="SUPFAM" id="SSF51230">
    <property type="entry name" value="Single hybrid motif"/>
    <property type="match status" value="1"/>
</dbReference>
<dbReference type="InterPro" id="IPR023213">
    <property type="entry name" value="CAT-like_dom_sf"/>
</dbReference>
<evidence type="ECO:0000256" key="10">
    <source>
        <dbReference type="NCBIfam" id="TIGR01347"/>
    </source>
</evidence>
<keyword evidence="6 13" id="KW-0808">Transferase</keyword>
<dbReference type="EC" id="2.3.1.61" evidence="10"/>
<dbReference type="CDD" id="cd06849">
    <property type="entry name" value="lipoyl_domain"/>
    <property type="match status" value="1"/>
</dbReference>
<organism evidence="13 14">
    <name type="scientific">Methylacidimicrobium tartarophylax</name>
    <dbReference type="NCBI Taxonomy" id="1041768"/>
    <lineage>
        <taxon>Bacteria</taxon>
        <taxon>Pseudomonadati</taxon>
        <taxon>Verrucomicrobiota</taxon>
        <taxon>Methylacidimicrobium</taxon>
    </lineage>
</organism>
<evidence type="ECO:0000313" key="13">
    <source>
        <dbReference type="EMBL" id="VVM07072.1"/>
    </source>
</evidence>
<feature type="domain" description="Lipoyl-binding" evidence="12">
    <location>
        <begin position="2"/>
        <end position="76"/>
    </location>
</feature>
<evidence type="ECO:0000256" key="5">
    <source>
        <dbReference type="ARBA" id="ARBA00022532"/>
    </source>
</evidence>
<dbReference type="PROSITE" id="PS50968">
    <property type="entry name" value="BIOTINYL_LIPOYL"/>
    <property type="match status" value="1"/>
</dbReference>
<comment type="pathway">
    <text evidence="3">Amino-acid degradation; L-lysine degradation via saccharopine pathway; glutaryl-CoA from L-lysine: step 6/6.</text>
</comment>
<dbReference type="Pfam" id="PF00364">
    <property type="entry name" value="Biotin_lipoyl"/>
    <property type="match status" value="1"/>
</dbReference>
<evidence type="ECO:0000256" key="9">
    <source>
        <dbReference type="ARBA" id="ARBA00052761"/>
    </source>
</evidence>
<dbReference type="Gene3D" id="3.30.559.10">
    <property type="entry name" value="Chloramphenicol acetyltransferase-like domain"/>
    <property type="match status" value="1"/>
</dbReference>
<dbReference type="EMBL" id="CABFVA020000080">
    <property type="protein sequence ID" value="VVM07072.1"/>
    <property type="molecule type" value="Genomic_DNA"/>
</dbReference>
<dbReference type="SUPFAM" id="SSF52777">
    <property type="entry name" value="CoA-dependent acyltransferases"/>
    <property type="match status" value="1"/>
</dbReference>
<evidence type="ECO:0000256" key="1">
    <source>
        <dbReference type="ARBA" id="ARBA00001938"/>
    </source>
</evidence>
<evidence type="ECO:0000256" key="7">
    <source>
        <dbReference type="ARBA" id="ARBA00022823"/>
    </source>
</evidence>
<evidence type="ECO:0000259" key="12">
    <source>
        <dbReference type="PROSITE" id="PS50968"/>
    </source>
</evidence>
<name>A0A5E6MFQ3_9BACT</name>
<dbReference type="InterPro" id="IPR006255">
    <property type="entry name" value="SucB"/>
</dbReference>
<evidence type="ECO:0000256" key="8">
    <source>
        <dbReference type="ARBA" id="ARBA00023315"/>
    </source>
</evidence>
<dbReference type="Pfam" id="PF00198">
    <property type="entry name" value="2-oxoacid_dh"/>
    <property type="match status" value="1"/>
</dbReference>
<dbReference type="InterPro" id="IPR000089">
    <property type="entry name" value="Biotin_lipoyl"/>
</dbReference>
<dbReference type="NCBIfam" id="TIGR01347">
    <property type="entry name" value="sucB"/>
    <property type="match status" value="1"/>
</dbReference>
<evidence type="ECO:0000256" key="2">
    <source>
        <dbReference type="ARBA" id="ARBA00004052"/>
    </source>
</evidence>
<keyword evidence="14" id="KW-1185">Reference proteome</keyword>